<keyword evidence="9" id="KW-1185">Reference proteome</keyword>
<dbReference type="GO" id="GO:0030991">
    <property type="term" value="C:intraciliary transport particle A"/>
    <property type="evidence" value="ECO:0007669"/>
    <property type="project" value="TreeGrafter"/>
</dbReference>
<feature type="compositionally biased region" description="Low complexity" evidence="6">
    <location>
        <begin position="383"/>
        <end position="398"/>
    </location>
</feature>
<dbReference type="InterPro" id="IPR056154">
    <property type="entry name" value="Beta-prop_IFT140_1st"/>
</dbReference>
<keyword evidence="5" id="KW-0966">Cell projection</keyword>
<sequence>MTLYFDTKIEFLDSDAVSTISSWHPSEPLFAVASFSPERGGSVTIFADTGEPQRDVTYPVHATSQATALCWHPEKALLASGWEHGDIHVWFAGHREFASVNAPHKAAIVLLQFSEQGGRMVTADAMGLVTGWRCDGQYQFLTMFSHDLREVLLLICFRLTVESEVREEMANLAKAAVAGDENALDTLTNWRPRTAARSMTHSGVRDNHCFYACTQGGVVYYINQGGACVEVMKCGSLPPIVQMLWHPRKDAVICLMEDLTVTLFLVESTGILTELDRVKMSGRGGGRQGGIAWSGNSLAIITVKPELPPIRHAHILSMLIRALVYVKDYSEAGRALKELTVKDSTWSASGLLDRGIVHKIAQECHLEFDLIWNAGRQVTASTSGTAATGMSSTSGMTTTDDDEADDEEITEELH</sequence>
<evidence type="ECO:0000256" key="6">
    <source>
        <dbReference type="SAM" id="MobiDB-lite"/>
    </source>
</evidence>
<dbReference type="HOGENOM" id="CLU_664434_0_0_1"/>
<evidence type="ECO:0000256" key="5">
    <source>
        <dbReference type="ARBA" id="ARBA00023273"/>
    </source>
</evidence>
<keyword evidence="2" id="KW-0853">WD repeat</keyword>
<evidence type="ECO:0000313" key="8">
    <source>
        <dbReference type="EMBL" id="EDX03238.1"/>
    </source>
</evidence>
<comment type="subcellular location">
    <subcellularLocation>
        <location evidence="1">Cell projection</location>
        <location evidence="1">Cilium</location>
    </subcellularLocation>
</comment>
<evidence type="ECO:0000313" key="9">
    <source>
        <dbReference type="Proteomes" id="UP000000304"/>
    </source>
</evidence>
<dbReference type="SUPFAM" id="SSF50978">
    <property type="entry name" value="WD40 repeat-like"/>
    <property type="match status" value="1"/>
</dbReference>
<dbReference type="OrthoDB" id="10258787at2759"/>
<evidence type="ECO:0000256" key="4">
    <source>
        <dbReference type="ARBA" id="ARBA00023069"/>
    </source>
</evidence>
<dbReference type="InterPro" id="IPR036322">
    <property type="entry name" value="WD40_repeat_dom_sf"/>
</dbReference>
<feature type="region of interest" description="Disordered" evidence="6">
    <location>
        <begin position="383"/>
        <end position="414"/>
    </location>
</feature>
<dbReference type="GO" id="GO:1905515">
    <property type="term" value="P:non-motile cilium assembly"/>
    <property type="evidence" value="ECO:0007669"/>
    <property type="project" value="EnsemblMetazoa"/>
</dbReference>
<evidence type="ECO:0000256" key="3">
    <source>
        <dbReference type="ARBA" id="ARBA00022737"/>
    </source>
</evidence>
<gene>
    <name evidence="8" type="primary">Dsim\GD22951</name>
    <name evidence="8" type="ORF">Dsim_GD22951</name>
</gene>
<dbReference type="PANTHER" id="PTHR15722:SF7">
    <property type="entry name" value="INTRAFLAGELLAR TRANSPORT PROTEIN 140 HOMOLOG"/>
    <property type="match status" value="1"/>
</dbReference>
<reference evidence="8 9" key="1">
    <citation type="journal article" date="2007" name="Nature">
        <title>Evolution of genes and genomes on the Drosophila phylogeny.</title>
        <authorList>
            <consortium name="Drosophila 12 Genomes Consortium"/>
            <person name="Clark A.G."/>
            <person name="Eisen M.B."/>
            <person name="Smith D.R."/>
            <person name="Bergman C.M."/>
            <person name="Oliver B."/>
            <person name="Markow T.A."/>
            <person name="Kaufman T.C."/>
            <person name="Kellis M."/>
            <person name="Gelbart W."/>
            <person name="Iyer V.N."/>
            <person name="Pollard D.A."/>
            <person name="Sackton T.B."/>
            <person name="Larracuente A.M."/>
            <person name="Singh N.D."/>
            <person name="Abad J.P."/>
            <person name="Abt D.N."/>
            <person name="Adryan B."/>
            <person name="Aguade M."/>
            <person name="Akashi H."/>
            <person name="Anderson W.W."/>
            <person name="Aquadro C.F."/>
            <person name="Ardell D.H."/>
            <person name="Arguello R."/>
            <person name="Artieri C.G."/>
            <person name="Barbash D.A."/>
            <person name="Barker D."/>
            <person name="Barsanti P."/>
            <person name="Batterham P."/>
            <person name="Batzoglou S."/>
            <person name="Begun D."/>
            <person name="Bhutkar A."/>
            <person name="Blanco E."/>
            <person name="Bosak S.A."/>
            <person name="Bradley R.K."/>
            <person name="Brand A.D."/>
            <person name="Brent M.R."/>
            <person name="Brooks A.N."/>
            <person name="Brown R.H."/>
            <person name="Butlin R.K."/>
            <person name="Caggese C."/>
            <person name="Calvi B.R."/>
            <person name="Bernardo de Carvalho A."/>
            <person name="Caspi A."/>
            <person name="Castrezana S."/>
            <person name="Celniker S.E."/>
            <person name="Chang J.L."/>
            <person name="Chapple C."/>
            <person name="Chatterji S."/>
            <person name="Chinwalla A."/>
            <person name="Civetta A."/>
            <person name="Clifton S.W."/>
            <person name="Comeron J.M."/>
            <person name="Costello J.C."/>
            <person name="Coyne J.A."/>
            <person name="Daub J."/>
            <person name="David R.G."/>
            <person name="Delcher A.L."/>
            <person name="Delehaunty K."/>
            <person name="Do C.B."/>
            <person name="Ebling H."/>
            <person name="Edwards K."/>
            <person name="Eickbush T."/>
            <person name="Evans J.D."/>
            <person name="Filipski A."/>
            <person name="Findeiss S."/>
            <person name="Freyhult E."/>
            <person name="Fulton L."/>
            <person name="Fulton R."/>
            <person name="Garcia A.C."/>
            <person name="Gardiner A."/>
            <person name="Garfield D.A."/>
            <person name="Garvin B.E."/>
            <person name="Gibson G."/>
            <person name="Gilbert D."/>
            <person name="Gnerre S."/>
            <person name="Godfrey J."/>
            <person name="Good R."/>
            <person name="Gotea V."/>
            <person name="Gravely B."/>
            <person name="Greenberg A.J."/>
            <person name="Griffiths-Jones S."/>
            <person name="Gross S."/>
            <person name="Guigo R."/>
            <person name="Gustafson E.A."/>
            <person name="Haerty W."/>
            <person name="Hahn M.W."/>
            <person name="Halligan D.L."/>
            <person name="Halpern A.L."/>
            <person name="Halter G.M."/>
            <person name="Han M.V."/>
            <person name="Heger A."/>
            <person name="Hillier L."/>
            <person name="Hinrichs A.S."/>
            <person name="Holmes I."/>
            <person name="Hoskins R.A."/>
            <person name="Hubisz M.J."/>
            <person name="Hultmark D."/>
            <person name="Huntley M.A."/>
            <person name="Jaffe D.B."/>
            <person name="Jagadeeshan S."/>
            <person name="Jeck W.R."/>
            <person name="Johnson J."/>
            <person name="Jones C.D."/>
            <person name="Jordan W.C."/>
            <person name="Karpen G.H."/>
            <person name="Kataoka E."/>
            <person name="Keightley P.D."/>
            <person name="Kheradpour P."/>
            <person name="Kirkness E.F."/>
            <person name="Koerich L.B."/>
            <person name="Kristiansen K."/>
            <person name="Kudrna D."/>
            <person name="Kulathinal R.J."/>
            <person name="Kumar S."/>
            <person name="Kwok R."/>
            <person name="Lander E."/>
            <person name="Langley C.H."/>
            <person name="Lapoint R."/>
            <person name="Lazzaro B.P."/>
            <person name="Lee S.J."/>
            <person name="Levesque L."/>
            <person name="Li R."/>
            <person name="Lin C.F."/>
            <person name="Lin M.F."/>
            <person name="Lindblad-Toh K."/>
            <person name="Llopart A."/>
            <person name="Long M."/>
            <person name="Low L."/>
            <person name="Lozovsky E."/>
            <person name="Lu J."/>
            <person name="Luo M."/>
            <person name="Machado C.A."/>
            <person name="Makalowski W."/>
            <person name="Marzo M."/>
            <person name="Matsuda M."/>
            <person name="Matzkin L."/>
            <person name="McAllister B."/>
            <person name="McBride C.S."/>
            <person name="McKernan B."/>
            <person name="McKernan K."/>
            <person name="Mendez-Lago M."/>
            <person name="Minx P."/>
            <person name="Mollenhauer M.U."/>
            <person name="Montooth K."/>
            <person name="Mount S.M."/>
            <person name="Mu X."/>
            <person name="Myers E."/>
            <person name="Negre B."/>
            <person name="Newfeld S."/>
            <person name="Nielsen R."/>
            <person name="Noor M.A."/>
            <person name="O'Grady P."/>
            <person name="Pachter L."/>
            <person name="Papaceit M."/>
            <person name="Parisi M.J."/>
            <person name="Parisi M."/>
            <person name="Parts L."/>
            <person name="Pedersen J.S."/>
            <person name="Pesole G."/>
            <person name="Phillippy A.M."/>
            <person name="Ponting C.P."/>
            <person name="Pop M."/>
            <person name="Porcelli D."/>
            <person name="Powell J.R."/>
            <person name="Prohaska S."/>
            <person name="Pruitt K."/>
            <person name="Puig M."/>
            <person name="Quesneville H."/>
            <person name="Ram K.R."/>
            <person name="Rand D."/>
            <person name="Rasmussen M.D."/>
            <person name="Reed L.K."/>
            <person name="Reenan R."/>
            <person name="Reily A."/>
            <person name="Remington K.A."/>
            <person name="Rieger T.T."/>
            <person name="Ritchie M.G."/>
            <person name="Robin C."/>
            <person name="Rogers Y.H."/>
            <person name="Rohde C."/>
            <person name="Rozas J."/>
            <person name="Rubenfield M.J."/>
            <person name="Ruiz A."/>
            <person name="Russo S."/>
            <person name="Salzberg S.L."/>
            <person name="Sanchez-Gracia A."/>
            <person name="Saranga D.J."/>
            <person name="Sato H."/>
            <person name="Schaeffer S.W."/>
            <person name="Schatz M.C."/>
            <person name="Schlenke T."/>
            <person name="Schwartz R."/>
            <person name="Segarra C."/>
            <person name="Singh R.S."/>
            <person name="Sirot L."/>
            <person name="Sirota M."/>
            <person name="Sisneros N.B."/>
            <person name="Smith C.D."/>
            <person name="Smith T.F."/>
            <person name="Spieth J."/>
            <person name="Stage D.E."/>
            <person name="Stark A."/>
            <person name="Stephan W."/>
            <person name="Strausberg R.L."/>
            <person name="Strempel S."/>
            <person name="Sturgill D."/>
            <person name="Sutton G."/>
            <person name="Sutton G.G."/>
            <person name="Tao W."/>
            <person name="Teichmann S."/>
            <person name="Tobari Y.N."/>
            <person name="Tomimura Y."/>
            <person name="Tsolas J.M."/>
            <person name="Valente V.L."/>
            <person name="Venter E."/>
            <person name="Venter J.C."/>
            <person name="Vicario S."/>
            <person name="Vieira F.G."/>
            <person name="Vilella A.J."/>
            <person name="Villasante A."/>
            <person name="Walenz B."/>
            <person name="Wang J."/>
            <person name="Wasserman M."/>
            <person name="Watts T."/>
            <person name="Wilson D."/>
            <person name="Wilson R.K."/>
            <person name="Wing R.A."/>
            <person name="Wolfner M.F."/>
            <person name="Wong A."/>
            <person name="Wong G.K."/>
            <person name="Wu C.I."/>
            <person name="Wu G."/>
            <person name="Yamamoto D."/>
            <person name="Yang H.P."/>
            <person name="Yang S.P."/>
            <person name="Yorke J.A."/>
            <person name="Yoshida K."/>
            <person name="Zdobnov E."/>
            <person name="Zhang P."/>
            <person name="Zhang Y."/>
            <person name="Zimin A.V."/>
            <person name="Baldwin J."/>
            <person name="Abdouelleil A."/>
            <person name="Abdulkadir J."/>
            <person name="Abebe A."/>
            <person name="Abera B."/>
            <person name="Abreu J."/>
            <person name="Acer S.C."/>
            <person name="Aftuck L."/>
            <person name="Alexander A."/>
            <person name="An P."/>
            <person name="Anderson E."/>
            <person name="Anderson S."/>
            <person name="Arachi H."/>
            <person name="Azer M."/>
            <person name="Bachantsang P."/>
            <person name="Barry A."/>
            <person name="Bayul T."/>
            <person name="Berlin A."/>
            <person name="Bessette D."/>
            <person name="Bloom T."/>
            <person name="Blye J."/>
            <person name="Boguslavskiy L."/>
            <person name="Bonnet C."/>
            <person name="Boukhgalter B."/>
            <person name="Bourzgui I."/>
            <person name="Brown A."/>
            <person name="Cahill P."/>
            <person name="Channer S."/>
            <person name="Cheshatsang Y."/>
            <person name="Chuda L."/>
            <person name="Citroen M."/>
            <person name="Collymore A."/>
            <person name="Cooke P."/>
            <person name="Costello M."/>
            <person name="D'Aco K."/>
            <person name="Daza R."/>
            <person name="De Haan G."/>
            <person name="DeGray S."/>
            <person name="DeMaso C."/>
            <person name="Dhargay N."/>
            <person name="Dooley K."/>
            <person name="Dooley E."/>
            <person name="Doricent M."/>
            <person name="Dorje P."/>
            <person name="Dorjee K."/>
            <person name="Dupes A."/>
            <person name="Elong R."/>
            <person name="Falk J."/>
            <person name="Farina A."/>
            <person name="Faro S."/>
            <person name="Ferguson D."/>
            <person name="Fisher S."/>
            <person name="Foley C.D."/>
            <person name="Franke A."/>
            <person name="Friedrich D."/>
            <person name="Gadbois L."/>
            <person name="Gearin G."/>
            <person name="Gearin C.R."/>
            <person name="Giannoukos G."/>
            <person name="Goode T."/>
            <person name="Graham J."/>
            <person name="Grandbois E."/>
            <person name="Grewal S."/>
            <person name="Gyaltsen K."/>
            <person name="Hafez N."/>
            <person name="Hagos B."/>
            <person name="Hall J."/>
            <person name="Henson C."/>
            <person name="Hollinger A."/>
            <person name="Honan T."/>
            <person name="Huard M.D."/>
            <person name="Hughes L."/>
            <person name="Hurhula B."/>
            <person name="Husby M.E."/>
            <person name="Kamat A."/>
            <person name="Kanga B."/>
            <person name="Kashin S."/>
            <person name="Khazanovich D."/>
            <person name="Kisner P."/>
            <person name="Lance K."/>
            <person name="Lara M."/>
            <person name="Lee W."/>
            <person name="Lennon N."/>
            <person name="Letendre F."/>
            <person name="LeVine R."/>
            <person name="Lipovsky A."/>
            <person name="Liu X."/>
            <person name="Liu J."/>
            <person name="Liu S."/>
            <person name="Lokyitsang T."/>
            <person name="Lokyitsang Y."/>
            <person name="Lubonja R."/>
            <person name="Lui A."/>
            <person name="MacDonald P."/>
            <person name="Magnisalis V."/>
            <person name="Maru K."/>
            <person name="Matthews C."/>
            <person name="McCusker W."/>
            <person name="McDonough S."/>
            <person name="Mehta T."/>
            <person name="Meldrim J."/>
            <person name="Meneus L."/>
            <person name="Mihai O."/>
            <person name="Mihalev A."/>
            <person name="Mihova T."/>
            <person name="Mittelman R."/>
            <person name="Mlenga V."/>
            <person name="Montmayeur A."/>
            <person name="Mulrain L."/>
            <person name="Navidi A."/>
            <person name="Naylor J."/>
            <person name="Negash T."/>
            <person name="Nguyen T."/>
            <person name="Nguyen N."/>
            <person name="Nicol R."/>
            <person name="Norbu C."/>
            <person name="Norbu N."/>
            <person name="Novod N."/>
            <person name="O'Neill B."/>
            <person name="Osman S."/>
            <person name="Markiewicz E."/>
            <person name="Oyono O.L."/>
            <person name="Patti C."/>
            <person name="Phunkhang P."/>
            <person name="Pierre F."/>
            <person name="Priest M."/>
            <person name="Raghuraman S."/>
            <person name="Rege F."/>
            <person name="Reyes R."/>
            <person name="Rise C."/>
            <person name="Rogov P."/>
            <person name="Ross K."/>
            <person name="Ryan E."/>
            <person name="Settipalli S."/>
            <person name="Shea T."/>
            <person name="Sherpa N."/>
            <person name="Shi L."/>
            <person name="Shih D."/>
            <person name="Sparrow T."/>
            <person name="Spaulding J."/>
            <person name="Stalker J."/>
            <person name="Stange-Thomann N."/>
            <person name="Stavropoulos S."/>
            <person name="Stone C."/>
            <person name="Strader C."/>
            <person name="Tesfaye S."/>
            <person name="Thomson T."/>
            <person name="Thoulutsang Y."/>
            <person name="Thoulutsang D."/>
            <person name="Topham K."/>
            <person name="Topping I."/>
            <person name="Tsamla T."/>
            <person name="Vassiliev H."/>
            <person name="Vo A."/>
            <person name="Wangchuk T."/>
            <person name="Wangdi T."/>
            <person name="Weiand M."/>
            <person name="Wilkinson J."/>
            <person name="Wilson A."/>
            <person name="Yadav S."/>
            <person name="Young G."/>
            <person name="Yu Q."/>
            <person name="Zembek L."/>
            <person name="Zhong D."/>
            <person name="Zimmer A."/>
            <person name="Zwirko Z."/>
            <person name="Jaffe D.B."/>
            <person name="Alvarez P."/>
            <person name="Brockman W."/>
            <person name="Butler J."/>
            <person name="Chin C."/>
            <person name="Gnerre S."/>
            <person name="Grabherr M."/>
            <person name="Kleber M."/>
            <person name="Mauceli E."/>
            <person name="MacCallum I."/>
        </authorList>
    </citation>
    <scope>NUCLEOTIDE SEQUENCE [LARGE SCALE GENOMIC DNA]</scope>
    <source>
        <strain evidence="9">white501</strain>
    </source>
</reference>
<evidence type="ECO:0000256" key="2">
    <source>
        <dbReference type="ARBA" id="ARBA00022574"/>
    </source>
</evidence>
<dbReference type="FunFam" id="2.130.10.10:FF:000839">
    <property type="entry name" value="Uncharacterized protein, isoform A"/>
    <property type="match status" value="1"/>
</dbReference>
<keyword evidence="4" id="KW-0969">Cilium</keyword>
<feature type="domain" description="IFT140 first beta-propeller" evidence="7">
    <location>
        <begin position="3"/>
        <end position="302"/>
    </location>
</feature>
<dbReference type="GO" id="GO:0007605">
    <property type="term" value="P:sensory perception of sound"/>
    <property type="evidence" value="ECO:0007669"/>
    <property type="project" value="EnsemblMetazoa"/>
</dbReference>
<dbReference type="GO" id="GO:0097731">
    <property type="term" value="C:9+0 non-motile cilium"/>
    <property type="evidence" value="ECO:0007669"/>
    <property type="project" value="EnsemblMetazoa"/>
</dbReference>
<dbReference type="GO" id="GO:0090263">
    <property type="term" value="P:positive regulation of canonical Wnt signaling pathway"/>
    <property type="evidence" value="ECO:0007669"/>
    <property type="project" value="EnsemblMetazoa"/>
</dbReference>
<dbReference type="Pfam" id="PF23383">
    <property type="entry name" value="Beta-prop_IFT140_1st"/>
    <property type="match status" value="1"/>
</dbReference>
<dbReference type="Gene3D" id="2.130.10.10">
    <property type="entry name" value="YVTN repeat-like/Quinoprotein amine dehydrogenase"/>
    <property type="match status" value="1"/>
</dbReference>
<dbReference type="GO" id="GO:0005930">
    <property type="term" value="C:axoneme"/>
    <property type="evidence" value="ECO:0007669"/>
    <property type="project" value="TreeGrafter"/>
</dbReference>
<protein>
    <submittedName>
        <fullName evidence="8">GD22951</fullName>
    </submittedName>
</protein>
<keyword evidence="3" id="KW-0677">Repeat</keyword>
<evidence type="ECO:0000256" key="1">
    <source>
        <dbReference type="ARBA" id="ARBA00004138"/>
    </source>
</evidence>
<accession>B4Q654</accession>
<dbReference type="GO" id="GO:0098840">
    <property type="term" value="P:protein transport along microtubule"/>
    <property type="evidence" value="ECO:0007669"/>
    <property type="project" value="EnsemblMetazoa"/>
</dbReference>
<feature type="compositionally biased region" description="Acidic residues" evidence="6">
    <location>
        <begin position="399"/>
        <end position="414"/>
    </location>
</feature>
<dbReference type="InterPro" id="IPR015943">
    <property type="entry name" value="WD40/YVTN_repeat-like_dom_sf"/>
</dbReference>
<dbReference type="STRING" id="7240.B4Q654"/>
<dbReference type="GO" id="GO:0035721">
    <property type="term" value="P:intraciliary retrograde transport"/>
    <property type="evidence" value="ECO:0007669"/>
    <property type="project" value="EnsemblMetazoa"/>
</dbReference>
<proteinExistence type="predicted"/>
<dbReference type="Proteomes" id="UP000000304">
    <property type="component" value="Chromosome 2L"/>
</dbReference>
<dbReference type="OMA" id="INVWNCA"/>
<dbReference type="AlphaFoldDB" id="B4Q654"/>
<evidence type="ECO:0000259" key="7">
    <source>
        <dbReference type="Pfam" id="PF23383"/>
    </source>
</evidence>
<name>B4Q654_DROSI</name>
<dbReference type="GO" id="GO:0042307">
    <property type="term" value="P:positive regulation of protein import into nucleus"/>
    <property type="evidence" value="ECO:0007669"/>
    <property type="project" value="EnsemblMetazoa"/>
</dbReference>
<organism evidence="8 9">
    <name type="scientific">Drosophila simulans</name>
    <name type="common">Fruit fly</name>
    <dbReference type="NCBI Taxonomy" id="7240"/>
    <lineage>
        <taxon>Eukaryota</taxon>
        <taxon>Metazoa</taxon>
        <taxon>Ecdysozoa</taxon>
        <taxon>Arthropoda</taxon>
        <taxon>Hexapoda</taxon>
        <taxon>Insecta</taxon>
        <taxon>Pterygota</taxon>
        <taxon>Neoptera</taxon>
        <taxon>Endopterygota</taxon>
        <taxon>Diptera</taxon>
        <taxon>Brachycera</taxon>
        <taxon>Muscomorpha</taxon>
        <taxon>Ephydroidea</taxon>
        <taxon>Drosophilidae</taxon>
        <taxon>Drosophila</taxon>
        <taxon>Sophophora</taxon>
    </lineage>
</organism>
<dbReference type="GO" id="GO:0036064">
    <property type="term" value="C:ciliary basal body"/>
    <property type="evidence" value="ECO:0007669"/>
    <property type="project" value="TreeGrafter"/>
</dbReference>
<dbReference type="EMBL" id="CM000361">
    <property type="protein sequence ID" value="EDX03238.1"/>
    <property type="molecule type" value="Genomic_DNA"/>
</dbReference>
<dbReference type="PANTHER" id="PTHR15722">
    <property type="entry name" value="IFT140/172-RELATED"/>
    <property type="match status" value="1"/>
</dbReference>
<dbReference type="Bgee" id="FBgn0194345">
    <property type="expression patterns" value="Expressed in embryo and 3 other cell types or tissues"/>
</dbReference>